<accession>A0A1Z4JH71</accession>
<keyword evidence="2 10" id="KW-0813">Transport</keyword>
<evidence type="ECO:0000256" key="11">
    <source>
        <dbReference type="RuleBase" id="RU003357"/>
    </source>
</evidence>
<protein>
    <submittedName>
        <fullName evidence="15">TonB-dependent receptor</fullName>
    </submittedName>
</protein>
<evidence type="ECO:0000256" key="7">
    <source>
        <dbReference type="ARBA" id="ARBA00023136"/>
    </source>
</evidence>
<dbReference type="PANTHER" id="PTHR30069:SF29">
    <property type="entry name" value="HEMOGLOBIN AND HEMOGLOBIN-HAPTOGLOBIN-BINDING PROTEIN 1-RELATED"/>
    <property type="match status" value="1"/>
</dbReference>
<comment type="subcellular location">
    <subcellularLocation>
        <location evidence="1 10">Cell outer membrane</location>
        <topology evidence="1 10">Multi-pass membrane protein</topology>
    </subcellularLocation>
</comment>
<dbReference type="CDD" id="cd01347">
    <property type="entry name" value="ligand_gated_channel"/>
    <property type="match status" value="1"/>
</dbReference>
<dbReference type="Pfam" id="PF00593">
    <property type="entry name" value="TonB_dep_Rec_b-barrel"/>
    <property type="match status" value="1"/>
</dbReference>
<dbReference type="Gene3D" id="2.170.130.10">
    <property type="entry name" value="TonB-dependent receptor, plug domain"/>
    <property type="match status" value="1"/>
</dbReference>
<keyword evidence="3 10" id="KW-1134">Transmembrane beta strand</keyword>
<evidence type="ECO:0000256" key="2">
    <source>
        <dbReference type="ARBA" id="ARBA00022448"/>
    </source>
</evidence>
<dbReference type="InterPro" id="IPR000531">
    <property type="entry name" value="Beta-barrel_TonB"/>
</dbReference>
<evidence type="ECO:0000256" key="3">
    <source>
        <dbReference type="ARBA" id="ARBA00022452"/>
    </source>
</evidence>
<dbReference type="PANTHER" id="PTHR30069">
    <property type="entry name" value="TONB-DEPENDENT OUTER MEMBRANE RECEPTOR"/>
    <property type="match status" value="1"/>
</dbReference>
<evidence type="ECO:0000256" key="9">
    <source>
        <dbReference type="ARBA" id="ARBA00023237"/>
    </source>
</evidence>
<organism evidence="15 16">
    <name type="scientific">Leptolyngbya boryana NIES-2135</name>
    <dbReference type="NCBI Taxonomy" id="1973484"/>
    <lineage>
        <taxon>Bacteria</taxon>
        <taxon>Bacillati</taxon>
        <taxon>Cyanobacteriota</taxon>
        <taxon>Cyanophyceae</taxon>
        <taxon>Leptolyngbyales</taxon>
        <taxon>Leptolyngbyaceae</taxon>
        <taxon>Leptolyngbya group</taxon>
        <taxon>Leptolyngbya</taxon>
    </lineage>
</organism>
<evidence type="ECO:0000256" key="12">
    <source>
        <dbReference type="SAM" id="SignalP"/>
    </source>
</evidence>
<evidence type="ECO:0000256" key="6">
    <source>
        <dbReference type="ARBA" id="ARBA00023077"/>
    </source>
</evidence>
<evidence type="ECO:0000313" key="15">
    <source>
        <dbReference type="EMBL" id="BAY56070.1"/>
    </source>
</evidence>
<dbReference type="GO" id="GO:0009279">
    <property type="term" value="C:cell outer membrane"/>
    <property type="evidence" value="ECO:0007669"/>
    <property type="project" value="UniProtKB-SubCell"/>
</dbReference>
<evidence type="ECO:0000259" key="13">
    <source>
        <dbReference type="Pfam" id="PF00593"/>
    </source>
</evidence>
<name>A0A1Z4JH71_LEPBY</name>
<evidence type="ECO:0000256" key="1">
    <source>
        <dbReference type="ARBA" id="ARBA00004571"/>
    </source>
</evidence>
<keyword evidence="4 10" id="KW-0812">Transmembrane</keyword>
<evidence type="ECO:0000256" key="4">
    <source>
        <dbReference type="ARBA" id="ARBA00022692"/>
    </source>
</evidence>
<feature type="domain" description="TonB-dependent receptor-like beta-barrel" evidence="13">
    <location>
        <begin position="289"/>
        <end position="684"/>
    </location>
</feature>
<dbReference type="InterPro" id="IPR036942">
    <property type="entry name" value="Beta-barrel_TonB_sf"/>
</dbReference>
<dbReference type="InterPro" id="IPR037066">
    <property type="entry name" value="Plug_dom_sf"/>
</dbReference>
<comment type="similarity">
    <text evidence="10 11">Belongs to the TonB-dependent receptor family.</text>
</comment>
<keyword evidence="5 12" id="KW-0732">Signal</keyword>
<keyword evidence="16" id="KW-1185">Reference proteome</keyword>
<dbReference type="InterPro" id="IPR012910">
    <property type="entry name" value="Plug_dom"/>
</dbReference>
<keyword evidence="8 15" id="KW-0675">Receptor</keyword>
<feature type="chain" id="PRO_5011113312" evidence="12">
    <location>
        <begin position="18"/>
        <end position="710"/>
    </location>
</feature>
<reference evidence="15 16" key="1">
    <citation type="submission" date="2017-06" db="EMBL/GenBank/DDBJ databases">
        <title>Genome sequencing of cyanobaciteial culture collection at National Institute for Environmental Studies (NIES).</title>
        <authorList>
            <person name="Hirose Y."/>
            <person name="Shimura Y."/>
            <person name="Fujisawa T."/>
            <person name="Nakamura Y."/>
            <person name="Kawachi M."/>
        </authorList>
    </citation>
    <scope>NUCLEOTIDE SEQUENCE [LARGE SCALE GENOMIC DNA]</scope>
    <source>
        <strain evidence="15 16">NIES-2135</strain>
    </source>
</reference>
<dbReference type="SUPFAM" id="SSF56935">
    <property type="entry name" value="Porins"/>
    <property type="match status" value="1"/>
</dbReference>
<dbReference type="Gene3D" id="2.40.170.20">
    <property type="entry name" value="TonB-dependent receptor, beta-barrel domain"/>
    <property type="match status" value="1"/>
</dbReference>
<evidence type="ECO:0000256" key="10">
    <source>
        <dbReference type="PROSITE-ProRule" id="PRU01360"/>
    </source>
</evidence>
<evidence type="ECO:0000313" key="16">
    <source>
        <dbReference type="Proteomes" id="UP000217895"/>
    </source>
</evidence>
<dbReference type="Proteomes" id="UP000217895">
    <property type="component" value="Chromosome"/>
</dbReference>
<evidence type="ECO:0000256" key="8">
    <source>
        <dbReference type="ARBA" id="ARBA00023170"/>
    </source>
</evidence>
<dbReference type="EMBL" id="AP018203">
    <property type="protein sequence ID" value="BAY56070.1"/>
    <property type="molecule type" value="Genomic_DNA"/>
</dbReference>
<feature type="signal peptide" evidence="12">
    <location>
        <begin position="1"/>
        <end position="17"/>
    </location>
</feature>
<dbReference type="GO" id="GO:0044718">
    <property type="term" value="P:siderophore transmembrane transport"/>
    <property type="evidence" value="ECO:0007669"/>
    <property type="project" value="TreeGrafter"/>
</dbReference>
<dbReference type="InterPro" id="IPR039426">
    <property type="entry name" value="TonB-dep_rcpt-like"/>
</dbReference>
<proteinExistence type="inferred from homology"/>
<feature type="domain" description="TonB-dependent receptor plug" evidence="14">
    <location>
        <begin position="111"/>
        <end position="218"/>
    </location>
</feature>
<dbReference type="AlphaFoldDB" id="A0A1Z4JH71"/>
<dbReference type="GO" id="GO:0015344">
    <property type="term" value="F:siderophore uptake transmembrane transporter activity"/>
    <property type="evidence" value="ECO:0007669"/>
    <property type="project" value="TreeGrafter"/>
</dbReference>
<dbReference type="PROSITE" id="PS52016">
    <property type="entry name" value="TONB_DEPENDENT_REC_3"/>
    <property type="match status" value="1"/>
</dbReference>
<dbReference type="Pfam" id="PF07715">
    <property type="entry name" value="Plug"/>
    <property type="match status" value="1"/>
</dbReference>
<evidence type="ECO:0000256" key="5">
    <source>
        <dbReference type="ARBA" id="ARBA00022729"/>
    </source>
</evidence>
<keyword evidence="9 10" id="KW-0998">Cell outer membrane</keyword>
<evidence type="ECO:0000259" key="14">
    <source>
        <dbReference type="Pfam" id="PF07715"/>
    </source>
</evidence>
<sequence length="710" mass="78064">MKLSLFGIAFLSSAAWICVFTQSSYGAEASAKPNLIPSAIPPDQSLPDTASLTPAHLQDFQKPLTEARLLQSNSATVSLERKATDIAQQEEPLDSSPEEEIVGVEKLQKPTSTPVYTIEADEIRRESADSLAEILRGLPGFAVNDVGFGADIHTGTFYRGASINQSVFLLNGRPIGTNVNTYHGGTDLNSIPTGAIERVELSSGTAATLYGSESVGGVVNVVTKKGTGIPQFNGFAQLGSFSSSNYRGSYSGSLGAVDYLFSYQRFKAENDYRVPVGAANRGADGRLFNGDSTQDNYYGNLSLDLNDRNSLSLDVSTVTSRRGLLYFGFPLQRDRLDHDTVNLGLTWKALVGNGEDSTLNTTLSFNQDYFSTYGPTQAVFFRRGILNSRSFNARVEHDWQTSKTNNLRWGFDLQNSQLNGEAFSTLPRLAQLNGEFDRDRFQAALFALNTWQITNNFQAELGLRQNFTSEFGSYLNPSVGARWALSPNLALRGSWVSVHRNPGLDQLYAFDTVHNWLPNPDLKPETGSSWTTGFDVQLAKSFTTQVTYFGSRLNDRISVQSGRWANIGVVNTNGIEAALRWQVSSQWSTFANYTYTDAKIGSGVERGLQLSTVPFSVARFGIGYASNGWEVNLYANYFSGARRALFTLASDSPRDFSPSWFSFDLGLRIPVTRGLGLTVFLENLADRSYEKANRIYQPGLTYRVGLVSDF</sequence>
<keyword evidence="6 11" id="KW-0798">TonB box</keyword>
<gene>
    <name evidence="15" type="ORF">NIES2135_29000</name>
</gene>
<keyword evidence="7 10" id="KW-0472">Membrane</keyword>